<dbReference type="EC" id="3.1.1.-" evidence="7"/>
<evidence type="ECO:0000256" key="2">
    <source>
        <dbReference type="ARBA" id="ARBA00022651"/>
    </source>
</evidence>
<dbReference type="AlphaFoldDB" id="A0A430M849"/>
<keyword evidence="3" id="KW-0732">Signal</keyword>
<evidence type="ECO:0000256" key="5">
    <source>
        <dbReference type="ARBA" id="ARBA00023157"/>
    </source>
</evidence>
<dbReference type="EMBL" id="MIKF01000009">
    <property type="protein sequence ID" value="RTE84120.1"/>
    <property type="molecule type" value="Genomic_DNA"/>
</dbReference>
<keyword evidence="4 7" id="KW-0378">Hydrolase</keyword>
<keyword evidence="2" id="KW-0119">Carbohydrate metabolism</keyword>
<evidence type="ECO:0000313" key="8">
    <source>
        <dbReference type="EMBL" id="RTE84120.1"/>
    </source>
</evidence>
<name>A0A430M849_9HYPO</name>
<dbReference type="PANTHER" id="PTHR33938:SF15">
    <property type="entry name" value="FERULOYL ESTERASE B-RELATED"/>
    <property type="match status" value="1"/>
</dbReference>
<dbReference type="PANTHER" id="PTHR33938">
    <property type="entry name" value="FERULOYL ESTERASE B-RELATED"/>
    <property type="match status" value="1"/>
</dbReference>
<keyword evidence="2" id="KW-0624">Polysaccharide degradation</keyword>
<comment type="caution">
    <text evidence="8">The sequence shown here is derived from an EMBL/GenBank/DDBJ whole genome shotgun (WGS) entry which is preliminary data.</text>
</comment>
<evidence type="ECO:0000256" key="1">
    <source>
        <dbReference type="ARBA" id="ARBA00022487"/>
    </source>
</evidence>
<evidence type="ECO:0000256" key="7">
    <source>
        <dbReference type="RuleBase" id="RU361238"/>
    </source>
</evidence>
<dbReference type="Pfam" id="PF07519">
    <property type="entry name" value="Tannase"/>
    <property type="match status" value="1"/>
</dbReference>
<dbReference type="GO" id="GO:0045493">
    <property type="term" value="P:xylan catabolic process"/>
    <property type="evidence" value="ECO:0007669"/>
    <property type="project" value="UniProtKB-KW"/>
</dbReference>
<dbReference type="Proteomes" id="UP000287124">
    <property type="component" value="Unassembled WGS sequence"/>
</dbReference>
<gene>
    <name evidence="8" type="ORF">BHE90_001278</name>
</gene>
<evidence type="ECO:0000256" key="6">
    <source>
        <dbReference type="ARBA" id="ARBA00034075"/>
    </source>
</evidence>
<sequence>MYNWMEVVVQQAIQHGNTDVTGKHDGYFSKINNNRYDPTKDLSLLSVKEWGNCTQGWAFTKRHSIPNPSVSADTDRKLASDQIWWGKIRGTLMAFSQQRRLVVGNVFASTDAWLTWSYEKYANTILKIEHIDAENFQMASNDPDLRPAKRAGVKMITYHALADPGIAPQNSIEYYHKSCDIIGSDEIDDFHRLFLVPGQDHCIAASGVAGSANPPIPTVEELLDLLVNWVEENKAPDHIIAHSVDNTVTRPICKYPRLAKYKGREDVNKASRYNCEGSFY</sequence>
<keyword evidence="1" id="KW-0719">Serine esterase</keyword>
<comment type="catalytic activity">
    <reaction evidence="6">
        <text>feruloyl-polysaccharide + H2O = ferulate + polysaccharide.</text>
        <dbReference type="EC" id="3.1.1.73"/>
    </reaction>
</comment>
<keyword evidence="5" id="KW-1015">Disulfide bond</keyword>
<organism evidence="8 9">
    <name type="scientific">Fusarium euwallaceae</name>
    <dbReference type="NCBI Taxonomy" id="1147111"/>
    <lineage>
        <taxon>Eukaryota</taxon>
        <taxon>Fungi</taxon>
        <taxon>Dikarya</taxon>
        <taxon>Ascomycota</taxon>
        <taxon>Pezizomycotina</taxon>
        <taxon>Sordariomycetes</taxon>
        <taxon>Hypocreomycetidae</taxon>
        <taxon>Hypocreales</taxon>
        <taxon>Nectriaceae</taxon>
        <taxon>Fusarium</taxon>
        <taxon>Fusarium solani species complex</taxon>
    </lineage>
</organism>
<proteinExistence type="inferred from homology"/>
<protein>
    <recommendedName>
        <fullName evidence="7">Carboxylic ester hydrolase</fullName>
        <ecNumber evidence="7">3.1.1.-</ecNumber>
    </recommendedName>
</protein>
<dbReference type="InterPro" id="IPR011118">
    <property type="entry name" value="Tannase/feruloyl_esterase"/>
</dbReference>
<comment type="similarity">
    <text evidence="7">Belongs to the tannase family.</text>
</comment>
<dbReference type="GO" id="GO:0030600">
    <property type="term" value="F:feruloyl esterase activity"/>
    <property type="evidence" value="ECO:0007669"/>
    <property type="project" value="UniProtKB-EC"/>
</dbReference>
<evidence type="ECO:0000256" key="3">
    <source>
        <dbReference type="ARBA" id="ARBA00022729"/>
    </source>
</evidence>
<evidence type="ECO:0000313" key="9">
    <source>
        <dbReference type="Proteomes" id="UP000287124"/>
    </source>
</evidence>
<keyword evidence="9" id="KW-1185">Reference proteome</keyword>
<reference evidence="8 9" key="1">
    <citation type="submission" date="2017-06" db="EMBL/GenBank/DDBJ databases">
        <title>Comparative genomic analysis of Ambrosia Fusariam Clade fungi.</title>
        <authorList>
            <person name="Stajich J.E."/>
            <person name="Carrillo J."/>
            <person name="Kijimoto T."/>
            <person name="Eskalen A."/>
            <person name="O'Donnell K."/>
            <person name="Kasson M."/>
        </authorList>
    </citation>
    <scope>NUCLEOTIDE SEQUENCE [LARGE SCALE GENOMIC DNA]</scope>
    <source>
        <strain evidence="8 9">UCR1854</strain>
    </source>
</reference>
<evidence type="ECO:0000256" key="4">
    <source>
        <dbReference type="ARBA" id="ARBA00022801"/>
    </source>
</evidence>
<accession>A0A430M849</accession>
<keyword evidence="2" id="KW-0858">Xylan degradation</keyword>